<dbReference type="Proteomes" id="UP001337655">
    <property type="component" value="Unassembled WGS sequence"/>
</dbReference>
<dbReference type="Pfam" id="PF00551">
    <property type="entry name" value="Formyl_trans_N"/>
    <property type="match status" value="1"/>
</dbReference>
<dbReference type="PANTHER" id="PTHR11138">
    <property type="entry name" value="METHIONYL-TRNA FORMYLTRANSFERASE"/>
    <property type="match status" value="1"/>
</dbReference>
<comment type="caution">
    <text evidence="3">The sequence shown here is derived from an EMBL/GenBank/DDBJ whole genome shotgun (WGS) entry which is preliminary data.</text>
</comment>
<dbReference type="InterPro" id="IPR041711">
    <property type="entry name" value="Met-tRNA-FMT_N"/>
</dbReference>
<keyword evidence="3" id="KW-0808">Transferase</keyword>
<dbReference type="Gene3D" id="3.40.50.12230">
    <property type="match status" value="1"/>
</dbReference>
<dbReference type="GO" id="GO:0004479">
    <property type="term" value="F:methionyl-tRNA formyltransferase activity"/>
    <property type="evidence" value="ECO:0007669"/>
    <property type="project" value="UniProtKB-EC"/>
</dbReference>
<organism evidence="3 4">
    <name type="scientific">Saxophila tyrrhenica</name>
    <dbReference type="NCBI Taxonomy" id="1690608"/>
    <lineage>
        <taxon>Eukaryota</taxon>
        <taxon>Fungi</taxon>
        <taxon>Dikarya</taxon>
        <taxon>Ascomycota</taxon>
        <taxon>Pezizomycotina</taxon>
        <taxon>Dothideomycetes</taxon>
        <taxon>Dothideomycetidae</taxon>
        <taxon>Mycosphaerellales</taxon>
        <taxon>Extremaceae</taxon>
        <taxon>Saxophila</taxon>
    </lineage>
</organism>
<dbReference type="EC" id="2.1.2.9" evidence="1"/>
<dbReference type="PANTHER" id="PTHR11138:SF5">
    <property type="entry name" value="METHIONYL-TRNA FORMYLTRANSFERASE, MITOCHONDRIAL"/>
    <property type="match status" value="1"/>
</dbReference>
<dbReference type="InterPro" id="IPR036477">
    <property type="entry name" value="Formyl_transf_N_sf"/>
</dbReference>
<proteinExistence type="predicted"/>
<sequence>MLQPVRRVVLVGRSHVKGVQWNGYRAYTAGSPRRQREPLNILFCGADEFSIYSLRALRELQNRQPEKISSIDVVCRPDKRTGRGLKQVRQVPIKPVASELGLTLHQIDSFKAWSPPTPINLVVAVSFGLLVPARILTGAKHGGLNVHPSLLPDLRGPAPIVHTLLQRRSHTGVTVQTMHPTKFDHGTIVAQTPAPGIQVAPQSTPQDLLDVLGPMGAETLSQTIERGSFVSPEQTMNSSTTHDHLEHAPKITPQDRRIDWVSWSADDIILRDRILGRLWDPELYMRCNKNTEDGMPKRITLSGPWRVWTPEEINASVISNKGPGDPLRLYEPERPRDNVLGIVTCDRKVVCPASATIEGQKKDTGLQALLARVESVSTAPHKT</sequence>
<gene>
    <name evidence="3" type="primary">FMT1</name>
    <name evidence="3" type="ORF">LTR77_010386</name>
</gene>
<dbReference type="AlphaFoldDB" id="A0AAV9NYP3"/>
<dbReference type="GeneID" id="89931714"/>
<feature type="domain" description="Formyl transferase N-terminal" evidence="2">
    <location>
        <begin position="58"/>
        <end position="211"/>
    </location>
</feature>
<name>A0AAV9NYP3_9PEZI</name>
<reference evidence="3 4" key="1">
    <citation type="submission" date="2023-08" db="EMBL/GenBank/DDBJ databases">
        <title>Black Yeasts Isolated from many extreme environments.</title>
        <authorList>
            <person name="Coleine C."/>
            <person name="Stajich J.E."/>
            <person name="Selbmann L."/>
        </authorList>
    </citation>
    <scope>NUCLEOTIDE SEQUENCE [LARGE SCALE GENOMIC DNA]</scope>
    <source>
        <strain evidence="3 4">CCFEE 5935</strain>
    </source>
</reference>
<accession>A0AAV9NYP3</accession>
<keyword evidence="4" id="KW-1185">Reference proteome</keyword>
<dbReference type="GO" id="GO:0005739">
    <property type="term" value="C:mitochondrion"/>
    <property type="evidence" value="ECO:0007669"/>
    <property type="project" value="TreeGrafter"/>
</dbReference>
<evidence type="ECO:0000256" key="1">
    <source>
        <dbReference type="ARBA" id="ARBA00012261"/>
    </source>
</evidence>
<dbReference type="EMBL" id="JAVRRT010000023">
    <property type="protein sequence ID" value="KAK5163713.1"/>
    <property type="molecule type" value="Genomic_DNA"/>
</dbReference>
<dbReference type="SUPFAM" id="SSF53328">
    <property type="entry name" value="Formyltransferase"/>
    <property type="match status" value="1"/>
</dbReference>
<protein>
    <recommendedName>
        <fullName evidence="1">methionyl-tRNA formyltransferase</fullName>
        <ecNumber evidence="1">2.1.2.9</ecNumber>
    </recommendedName>
</protein>
<dbReference type="InterPro" id="IPR002376">
    <property type="entry name" value="Formyl_transf_N"/>
</dbReference>
<evidence type="ECO:0000313" key="4">
    <source>
        <dbReference type="Proteomes" id="UP001337655"/>
    </source>
</evidence>
<dbReference type="RefSeq" id="XP_064654115.1">
    <property type="nucleotide sequence ID" value="XM_064807606.1"/>
</dbReference>
<evidence type="ECO:0000313" key="3">
    <source>
        <dbReference type="EMBL" id="KAK5163713.1"/>
    </source>
</evidence>
<evidence type="ECO:0000259" key="2">
    <source>
        <dbReference type="Pfam" id="PF00551"/>
    </source>
</evidence>
<dbReference type="CDD" id="cd08646">
    <property type="entry name" value="FMT_core_Met-tRNA-FMT_N"/>
    <property type="match status" value="1"/>
</dbReference>